<dbReference type="SUPFAM" id="SSF52172">
    <property type="entry name" value="CheY-like"/>
    <property type="match status" value="1"/>
</dbReference>
<accession>A0A1X7J6S5</accession>
<dbReference type="Gene3D" id="3.40.50.2300">
    <property type="match status" value="1"/>
</dbReference>
<name>A0A1X7J6S5_9BACT</name>
<protein>
    <submittedName>
        <fullName evidence="3">Two-component system, chemotaxis family, response regulator CheY</fullName>
    </submittedName>
</protein>
<evidence type="ECO:0000313" key="3">
    <source>
        <dbReference type="EMBL" id="SMG23443.1"/>
    </source>
</evidence>
<dbReference type="InterPro" id="IPR052048">
    <property type="entry name" value="ST_Response_Regulator"/>
</dbReference>
<keyword evidence="1" id="KW-0597">Phosphoprotein</keyword>
<dbReference type="GO" id="GO:0000160">
    <property type="term" value="P:phosphorelay signal transduction system"/>
    <property type="evidence" value="ECO:0007669"/>
    <property type="project" value="InterPro"/>
</dbReference>
<dbReference type="Proteomes" id="UP000193355">
    <property type="component" value="Unassembled WGS sequence"/>
</dbReference>
<dbReference type="Pfam" id="PF00072">
    <property type="entry name" value="Response_reg"/>
    <property type="match status" value="1"/>
</dbReference>
<evidence type="ECO:0000313" key="4">
    <source>
        <dbReference type="Proteomes" id="UP000193355"/>
    </source>
</evidence>
<dbReference type="PROSITE" id="PS50110">
    <property type="entry name" value="RESPONSE_REGULATORY"/>
    <property type="match status" value="1"/>
</dbReference>
<proteinExistence type="predicted"/>
<evidence type="ECO:0000259" key="2">
    <source>
        <dbReference type="PROSITE" id="PS50110"/>
    </source>
</evidence>
<dbReference type="SMART" id="SM00448">
    <property type="entry name" value="REC"/>
    <property type="match status" value="1"/>
</dbReference>
<dbReference type="STRING" id="561720.SAMN06275492_10934"/>
<evidence type="ECO:0000256" key="1">
    <source>
        <dbReference type="PROSITE-ProRule" id="PRU00169"/>
    </source>
</evidence>
<feature type="modified residue" description="4-aspartylphosphate" evidence="1">
    <location>
        <position position="57"/>
    </location>
</feature>
<dbReference type="InterPro" id="IPR011006">
    <property type="entry name" value="CheY-like_superfamily"/>
</dbReference>
<gene>
    <name evidence="3" type="ORF">SAMN06275492_10934</name>
</gene>
<dbReference type="PANTHER" id="PTHR43228:SF1">
    <property type="entry name" value="TWO-COMPONENT RESPONSE REGULATOR ARR22"/>
    <property type="match status" value="1"/>
</dbReference>
<dbReference type="InterPro" id="IPR001789">
    <property type="entry name" value="Sig_transdc_resp-reg_receiver"/>
</dbReference>
<reference evidence="4" key="1">
    <citation type="submission" date="2017-04" db="EMBL/GenBank/DDBJ databases">
        <authorList>
            <person name="Varghese N."/>
            <person name="Submissions S."/>
        </authorList>
    </citation>
    <scope>NUCLEOTIDE SEQUENCE [LARGE SCALE GENOMIC DNA]</scope>
    <source>
        <strain evidence="4">USBA 82</strain>
    </source>
</reference>
<dbReference type="PANTHER" id="PTHR43228">
    <property type="entry name" value="TWO-COMPONENT RESPONSE REGULATOR"/>
    <property type="match status" value="1"/>
</dbReference>
<dbReference type="EMBL" id="FXBB01000009">
    <property type="protein sequence ID" value="SMG23443.1"/>
    <property type="molecule type" value="Genomic_DNA"/>
</dbReference>
<dbReference type="AlphaFoldDB" id="A0A1X7J6S5"/>
<keyword evidence="4" id="KW-1185">Reference proteome</keyword>
<feature type="domain" description="Response regulatory" evidence="2">
    <location>
        <begin position="6"/>
        <end position="122"/>
    </location>
</feature>
<organism evidence="3 4">
    <name type="scientific">Dethiosulfovibrio salsuginis</name>
    <dbReference type="NCBI Taxonomy" id="561720"/>
    <lineage>
        <taxon>Bacteria</taxon>
        <taxon>Thermotogati</taxon>
        <taxon>Synergistota</taxon>
        <taxon>Synergistia</taxon>
        <taxon>Synergistales</taxon>
        <taxon>Dethiosulfovibrionaceae</taxon>
        <taxon>Dethiosulfovibrio</taxon>
    </lineage>
</organism>
<sequence length="125" mass="13735">MEEKIRVLIIDDSPFIHKTIKKALADNEGIEVVGTAENGRIGLDMVESLKPDIVTLDVTMPVMDGLETAEEMAKTHPSVKVIMLSAMGDNDLVTKATSLGVKHFLTKPFESKDLQKAIFNVLREA</sequence>